<comment type="caution">
    <text evidence="2">The sequence shown here is derived from an EMBL/GenBank/DDBJ whole genome shotgun (WGS) entry which is preliminary data.</text>
</comment>
<sequence>MRQSGDKSELFSVTGTLYGGGNGQFRVPDLRQTFVMGANAANVTEQVGKNGNADRHSHLITPPETSTITTTVGYHNHEFPKRWYKKDFGGVGHSGLDTDGTDVKEIGTEYAGSHHHLVTVKAPVFRSDTYTGDNRPKWLAMNYIIKY</sequence>
<protein>
    <submittedName>
        <fullName evidence="2">Phage tail protein</fullName>
    </submittedName>
</protein>
<dbReference type="InterPro" id="IPR011083">
    <property type="entry name" value="Phage_tail_collar_dom"/>
</dbReference>
<gene>
    <name evidence="2" type="ORF">LNQ34_22105</name>
</gene>
<name>A0ABS8M8A2_9FLAO</name>
<dbReference type="EMBL" id="JAJJMN010000002">
    <property type="protein sequence ID" value="MCC9020468.1"/>
    <property type="molecule type" value="Genomic_DNA"/>
</dbReference>
<accession>A0ABS8M8A2</accession>
<dbReference type="SUPFAM" id="SSF88874">
    <property type="entry name" value="Receptor-binding domain of short tail fibre protein gp12"/>
    <property type="match status" value="1"/>
</dbReference>
<dbReference type="RefSeq" id="WP_230001289.1">
    <property type="nucleotide sequence ID" value="NZ_JAJJMN010000002.1"/>
</dbReference>
<evidence type="ECO:0000313" key="3">
    <source>
        <dbReference type="Proteomes" id="UP001430700"/>
    </source>
</evidence>
<dbReference type="InterPro" id="IPR037053">
    <property type="entry name" value="Phage_tail_collar_dom_sf"/>
</dbReference>
<dbReference type="Gene3D" id="3.90.1340.10">
    <property type="entry name" value="Phage tail collar domain"/>
    <property type="match status" value="1"/>
</dbReference>
<reference evidence="2" key="1">
    <citation type="submission" date="2021-11" db="EMBL/GenBank/DDBJ databases">
        <title>Description of novel Flavobacterium species.</title>
        <authorList>
            <person name="Saticioglu I.B."/>
            <person name="Ay H."/>
            <person name="Altun S."/>
            <person name="Duman M."/>
        </authorList>
    </citation>
    <scope>NUCLEOTIDE SEQUENCE</scope>
    <source>
        <strain evidence="2">F-126</strain>
    </source>
</reference>
<keyword evidence="3" id="KW-1185">Reference proteome</keyword>
<dbReference type="Proteomes" id="UP001430700">
    <property type="component" value="Unassembled WGS sequence"/>
</dbReference>
<evidence type="ECO:0000259" key="1">
    <source>
        <dbReference type="Pfam" id="PF07484"/>
    </source>
</evidence>
<proteinExistence type="predicted"/>
<feature type="domain" description="Phage tail collar" evidence="1">
    <location>
        <begin position="7"/>
        <end position="35"/>
    </location>
</feature>
<evidence type="ECO:0000313" key="2">
    <source>
        <dbReference type="EMBL" id="MCC9020468.1"/>
    </source>
</evidence>
<dbReference type="Pfam" id="PF07484">
    <property type="entry name" value="Collar"/>
    <property type="match status" value="1"/>
</dbReference>
<organism evidence="2 3">
    <name type="scientific">Flavobacterium lipolyticum</name>
    <dbReference type="NCBI Taxonomy" id="2893754"/>
    <lineage>
        <taxon>Bacteria</taxon>
        <taxon>Pseudomonadati</taxon>
        <taxon>Bacteroidota</taxon>
        <taxon>Flavobacteriia</taxon>
        <taxon>Flavobacteriales</taxon>
        <taxon>Flavobacteriaceae</taxon>
        <taxon>Flavobacterium</taxon>
    </lineage>
</organism>